<reference evidence="3" key="1">
    <citation type="submission" date="2016-10" db="EMBL/GenBank/DDBJ databases">
        <authorList>
            <person name="Varghese N."/>
            <person name="Submissions S."/>
        </authorList>
    </citation>
    <scope>NUCLEOTIDE SEQUENCE [LARGE SCALE GENOMIC DNA]</scope>
    <source>
        <strain evidence="3">IBRC-M 10760</strain>
    </source>
</reference>
<dbReference type="InterPro" id="IPR056135">
    <property type="entry name" value="DUF7718"/>
</dbReference>
<dbReference type="Pfam" id="PF24839">
    <property type="entry name" value="DUF7718"/>
    <property type="match status" value="1"/>
</dbReference>
<protein>
    <recommendedName>
        <fullName evidence="1">DUF7718 domain-containing protein</fullName>
    </recommendedName>
</protein>
<dbReference type="Proteomes" id="UP000199076">
    <property type="component" value="Unassembled WGS sequence"/>
</dbReference>
<gene>
    <name evidence="2" type="ORF">SAMN05216218_1402</name>
</gene>
<evidence type="ECO:0000259" key="1">
    <source>
        <dbReference type="Pfam" id="PF24839"/>
    </source>
</evidence>
<accession>A0A1G7U686</accession>
<dbReference type="OrthoDB" id="322081at2157"/>
<dbReference type="EMBL" id="FNBK01000040">
    <property type="protein sequence ID" value="SDG42947.1"/>
    <property type="molecule type" value="Genomic_DNA"/>
</dbReference>
<feature type="domain" description="DUF7718" evidence="1">
    <location>
        <begin position="10"/>
        <end position="122"/>
    </location>
</feature>
<evidence type="ECO:0000313" key="3">
    <source>
        <dbReference type="Proteomes" id="UP000199076"/>
    </source>
</evidence>
<dbReference type="AlphaFoldDB" id="A0A1G7U686"/>
<keyword evidence="3" id="KW-1185">Reference proteome</keyword>
<organism evidence="2 3">
    <name type="scientific">Halorientalis regularis</name>
    <dbReference type="NCBI Taxonomy" id="660518"/>
    <lineage>
        <taxon>Archaea</taxon>
        <taxon>Methanobacteriati</taxon>
        <taxon>Methanobacteriota</taxon>
        <taxon>Stenosarchaea group</taxon>
        <taxon>Halobacteria</taxon>
        <taxon>Halobacteriales</taxon>
        <taxon>Haloarculaceae</taxon>
        <taxon>Halorientalis</taxon>
    </lineage>
</organism>
<dbReference type="RefSeq" id="WP_092695802.1">
    <property type="nucleotide sequence ID" value="NZ_FNBK01000040.1"/>
</dbReference>
<sequence>MADVPREYGREYIRPLPGPLRERIGFDTLRGEVTRFTVQLEYRLEGEWTEVVRYDHDGTDDSEFGHDVAEEGLHVDIYRDGEKHATEFITGPLPAGVALDHAEDHLAKNLQRYVKRFEEWHGIRSQ</sequence>
<name>A0A1G7U686_9EURY</name>
<evidence type="ECO:0000313" key="2">
    <source>
        <dbReference type="EMBL" id="SDG42947.1"/>
    </source>
</evidence>
<proteinExistence type="predicted"/>